<name>X1Q8P6_9ZZZZ</name>
<comment type="caution">
    <text evidence="1">The sequence shown here is derived from an EMBL/GenBank/DDBJ whole genome shotgun (WGS) entry which is preliminary data.</text>
</comment>
<sequence length="74" mass="8485">MIKLRLTVTTTCHYLTLVIARYLAFDGQLARTDIVTFFIRHIKPFHHIARKVESAWSHAGPPRSMQVIIPAKCP</sequence>
<organism evidence="1">
    <name type="scientific">marine sediment metagenome</name>
    <dbReference type="NCBI Taxonomy" id="412755"/>
    <lineage>
        <taxon>unclassified sequences</taxon>
        <taxon>metagenomes</taxon>
        <taxon>ecological metagenomes</taxon>
    </lineage>
</organism>
<reference evidence="1" key="1">
    <citation type="journal article" date="2014" name="Front. Microbiol.">
        <title>High frequency of phylogenetically diverse reductive dehalogenase-homologous genes in deep subseafloor sedimentary metagenomes.</title>
        <authorList>
            <person name="Kawai M."/>
            <person name="Futagami T."/>
            <person name="Toyoda A."/>
            <person name="Takaki Y."/>
            <person name="Nishi S."/>
            <person name="Hori S."/>
            <person name="Arai W."/>
            <person name="Tsubouchi T."/>
            <person name="Morono Y."/>
            <person name="Uchiyama I."/>
            <person name="Ito T."/>
            <person name="Fujiyama A."/>
            <person name="Inagaki F."/>
            <person name="Takami H."/>
        </authorList>
    </citation>
    <scope>NUCLEOTIDE SEQUENCE</scope>
    <source>
        <strain evidence="1">Expedition CK06-06</strain>
    </source>
</reference>
<dbReference type="AlphaFoldDB" id="X1Q8P6"/>
<proteinExistence type="predicted"/>
<dbReference type="EMBL" id="BARW01003207">
    <property type="protein sequence ID" value="GAI64588.1"/>
    <property type="molecule type" value="Genomic_DNA"/>
</dbReference>
<evidence type="ECO:0000313" key="1">
    <source>
        <dbReference type="EMBL" id="GAI64588.1"/>
    </source>
</evidence>
<protein>
    <submittedName>
        <fullName evidence="1">Uncharacterized protein</fullName>
    </submittedName>
</protein>
<gene>
    <name evidence="1" type="ORF">S12H4_08332</name>
</gene>
<accession>X1Q8P6</accession>
<feature type="non-terminal residue" evidence="1">
    <location>
        <position position="74"/>
    </location>
</feature>